<sequence length="92" mass="9173">MTRFALLAALPLIALAGCGESGGDESDDIVVSAEEPAMVEQAPVVDPMPADAVSTDDASANGEPGAASAPSDEEPVDAVTGEPERLPQPDGL</sequence>
<evidence type="ECO:0008006" key="5">
    <source>
        <dbReference type="Google" id="ProtNLM"/>
    </source>
</evidence>
<dbReference type="RefSeq" id="WP_047004998.1">
    <property type="nucleotide sequence ID" value="NZ_LBHB01000004.1"/>
</dbReference>
<dbReference type="Proteomes" id="UP000053464">
    <property type="component" value="Unassembled WGS sequence"/>
</dbReference>
<gene>
    <name evidence="3" type="ORF">AAW00_12885</name>
</gene>
<evidence type="ECO:0000313" key="3">
    <source>
        <dbReference type="EMBL" id="KLE32480.1"/>
    </source>
</evidence>
<feature type="region of interest" description="Disordered" evidence="1">
    <location>
        <begin position="36"/>
        <end position="92"/>
    </location>
</feature>
<dbReference type="PROSITE" id="PS51257">
    <property type="entry name" value="PROKAR_LIPOPROTEIN"/>
    <property type="match status" value="1"/>
</dbReference>
<evidence type="ECO:0000256" key="1">
    <source>
        <dbReference type="SAM" id="MobiDB-lite"/>
    </source>
</evidence>
<keyword evidence="2" id="KW-0732">Signal</keyword>
<evidence type="ECO:0000256" key="2">
    <source>
        <dbReference type="SAM" id="SignalP"/>
    </source>
</evidence>
<proteinExistence type="predicted"/>
<feature type="signal peptide" evidence="2">
    <location>
        <begin position="1"/>
        <end position="16"/>
    </location>
</feature>
<evidence type="ECO:0000313" key="4">
    <source>
        <dbReference type="Proteomes" id="UP000053464"/>
    </source>
</evidence>
<feature type="compositionally biased region" description="Basic and acidic residues" evidence="1">
    <location>
        <begin position="82"/>
        <end position="92"/>
    </location>
</feature>
<comment type="caution">
    <text evidence="3">The sequence shown here is derived from an EMBL/GenBank/DDBJ whole genome shotgun (WGS) entry which is preliminary data.</text>
</comment>
<organism evidence="3 4">
    <name type="scientific">Aurantiacibacter luteus</name>
    <dbReference type="NCBI Taxonomy" id="1581420"/>
    <lineage>
        <taxon>Bacteria</taxon>
        <taxon>Pseudomonadati</taxon>
        <taxon>Pseudomonadota</taxon>
        <taxon>Alphaproteobacteria</taxon>
        <taxon>Sphingomonadales</taxon>
        <taxon>Erythrobacteraceae</taxon>
        <taxon>Aurantiacibacter</taxon>
    </lineage>
</organism>
<dbReference type="AlphaFoldDB" id="A0A0G9MP45"/>
<dbReference type="PATRIC" id="fig|1581420.6.peg.2632"/>
<reference evidence="3 4" key="1">
    <citation type="submission" date="2015-04" db="EMBL/GenBank/DDBJ databases">
        <title>The draft genome sequence of Erythrobacter luteus KA37.</title>
        <authorList>
            <person name="Zhuang L."/>
            <person name="Liu Y."/>
            <person name="Shao Z."/>
        </authorList>
    </citation>
    <scope>NUCLEOTIDE SEQUENCE [LARGE SCALE GENOMIC DNA]</scope>
    <source>
        <strain evidence="3 4">KA37</strain>
    </source>
</reference>
<protein>
    <recommendedName>
        <fullName evidence="5">Argininosuccinate lyase</fullName>
    </recommendedName>
</protein>
<feature type="chain" id="PRO_5002580194" description="Argininosuccinate lyase" evidence="2">
    <location>
        <begin position="17"/>
        <end position="92"/>
    </location>
</feature>
<keyword evidence="4" id="KW-1185">Reference proteome</keyword>
<name>A0A0G9MP45_9SPHN</name>
<dbReference type="EMBL" id="LBHB01000004">
    <property type="protein sequence ID" value="KLE32480.1"/>
    <property type="molecule type" value="Genomic_DNA"/>
</dbReference>
<accession>A0A0G9MP45</accession>